<dbReference type="EMBL" id="BMED01000001">
    <property type="protein sequence ID" value="GGC66820.1"/>
    <property type="molecule type" value="Genomic_DNA"/>
</dbReference>
<comment type="caution">
    <text evidence="1">The sequence shown here is derived from an EMBL/GenBank/DDBJ whole genome shotgun (WGS) entry which is preliminary data.</text>
</comment>
<name>A0A916UBT8_9BURK</name>
<keyword evidence="2" id="KW-1185">Reference proteome</keyword>
<proteinExistence type="predicted"/>
<gene>
    <name evidence="1" type="ORF">GCM10011396_12320</name>
</gene>
<reference evidence="1" key="2">
    <citation type="submission" date="2020-09" db="EMBL/GenBank/DDBJ databases">
        <authorList>
            <person name="Sun Q."/>
            <person name="Zhou Y."/>
        </authorList>
    </citation>
    <scope>NUCLEOTIDE SEQUENCE</scope>
    <source>
        <strain evidence="1">CGMCC 1.10998</strain>
    </source>
</reference>
<accession>A0A916UBT8</accession>
<reference evidence="1" key="1">
    <citation type="journal article" date="2014" name="Int. J. Syst. Evol. Microbiol.">
        <title>Complete genome sequence of Corynebacterium casei LMG S-19264T (=DSM 44701T), isolated from a smear-ripened cheese.</title>
        <authorList>
            <consortium name="US DOE Joint Genome Institute (JGI-PGF)"/>
            <person name="Walter F."/>
            <person name="Albersmeier A."/>
            <person name="Kalinowski J."/>
            <person name="Ruckert C."/>
        </authorList>
    </citation>
    <scope>NUCLEOTIDE SEQUENCE</scope>
    <source>
        <strain evidence="1">CGMCC 1.10998</strain>
    </source>
</reference>
<dbReference type="AlphaFoldDB" id="A0A916UBT8"/>
<evidence type="ECO:0000313" key="1">
    <source>
        <dbReference type="EMBL" id="GGC66820.1"/>
    </source>
</evidence>
<evidence type="ECO:0000313" key="2">
    <source>
        <dbReference type="Proteomes" id="UP000637423"/>
    </source>
</evidence>
<protein>
    <submittedName>
        <fullName evidence="1">Uncharacterized protein</fullName>
    </submittedName>
</protein>
<sequence length="65" mass="6986">MKEVYQTGVDLTRRKLFMGDDAATAEPGGKVQAKTLAGQGELPEVVATHKDQVNAELAAPIKDEF</sequence>
<organism evidence="1 2">
    <name type="scientific">Undibacterium terreum</name>
    <dbReference type="NCBI Taxonomy" id="1224302"/>
    <lineage>
        <taxon>Bacteria</taxon>
        <taxon>Pseudomonadati</taxon>
        <taxon>Pseudomonadota</taxon>
        <taxon>Betaproteobacteria</taxon>
        <taxon>Burkholderiales</taxon>
        <taxon>Oxalobacteraceae</taxon>
        <taxon>Undibacterium</taxon>
    </lineage>
</organism>
<dbReference type="Proteomes" id="UP000637423">
    <property type="component" value="Unassembled WGS sequence"/>
</dbReference>
<dbReference type="RefSeq" id="WP_188565051.1">
    <property type="nucleotide sequence ID" value="NZ_BMED01000001.1"/>
</dbReference>